<dbReference type="GO" id="GO:0016787">
    <property type="term" value="F:hydrolase activity"/>
    <property type="evidence" value="ECO:0007669"/>
    <property type="project" value="InterPro"/>
</dbReference>
<dbReference type="Pfam" id="PF00149">
    <property type="entry name" value="Metallophos"/>
    <property type="match status" value="1"/>
</dbReference>
<evidence type="ECO:0000259" key="5">
    <source>
        <dbReference type="Pfam" id="PF00149"/>
    </source>
</evidence>
<keyword evidence="7" id="KW-1185">Reference proteome</keyword>
<dbReference type="InterPro" id="IPR004843">
    <property type="entry name" value="Calcineurin-like_PHP"/>
</dbReference>
<keyword evidence="4" id="KW-0472">Membrane</keyword>
<dbReference type="PANTHER" id="PTHR13315:SF4">
    <property type="entry name" value="METALLOPHOSPHOESTERASE, ISOFORM E"/>
    <property type="match status" value="1"/>
</dbReference>
<protein>
    <submittedName>
        <fullName evidence="8">Metallophos domain-containing protein</fullName>
    </submittedName>
</protein>
<dbReference type="WBParaSite" id="SCUD_0000432901-mRNA-1">
    <property type="protein sequence ID" value="SCUD_0000432901-mRNA-1"/>
    <property type="gene ID" value="SCUD_0000432901"/>
</dbReference>
<feature type="domain" description="Calcineurin-like phosphoesterase" evidence="5">
    <location>
        <begin position="15"/>
        <end position="142"/>
    </location>
</feature>
<sequence length="185" mass="21465">TVYFHNFRPSEDEVRILLIADSHIEGYHSNLWIFNEILQADSDDYLRFYFIKAVQRANPNGVMFLGDLLDTGDISLNSDFIHVILTPGDNDIGGEGNLITQKALTRFFANLPVNYGDYKYKFVNFYSVTTIISHNFFLRIIGSLKSDLKYLMKILMKLMYISVIFQLSLRNMSSSLRIYLKHMPL</sequence>
<evidence type="ECO:0000313" key="6">
    <source>
        <dbReference type="EMBL" id="VDO88176.1"/>
    </source>
</evidence>
<comment type="subcellular location">
    <subcellularLocation>
        <location evidence="1">Membrane</location>
        <topology evidence="1">Multi-pass membrane protein</topology>
    </subcellularLocation>
</comment>
<name>A0A183JNP3_9TREM</name>
<evidence type="ECO:0000256" key="4">
    <source>
        <dbReference type="ARBA" id="ARBA00023136"/>
    </source>
</evidence>
<accession>A0A183JNP3</accession>
<dbReference type="GO" id="GO:0005783">
    <property type="term" value="C:endoplasmic reticulum"/>
    <property type="evidence" value="ECO:0007669"/>
    <property type="project" value="TreeGrafter"/>
</dbReference>
<dbReference type="GO" id="GO:0006506">
    <property type="term" value="P:GPI anchor biosynthetic process"/>
    <property type="evidence" value="ECO:0007669"/>
    <property type="project" value="InterPro"/>
</dbReference>
<evidence type="ECO:0000256" key="2">
    <source>
        <dbReference type="ARBA" id="ARBA00022692"/>
    </source>
</evidence>
<evidence type="ECO:0000256" key="1">
    <source>
        <dbReference type="ARBA" id="ARBA00004141"/>
    </source>
</evidence>
<keyword evidence="3" id="KW-1133">Transmembrane helix</keyword>
<dbReference type="GO" id="GO:0016020">
    <property type="term" value="C:membrane"/>
    <property type="evidence" value="ECO:0007669"/>
    <property type="project" value="UniProtKB-SubCell"/>
</dbReference>
<dbReference type="PANTHER" id="PTHR13315">
    <property type="entry name" value="METALLO PHOSPHOESTERASE RELATED"/>
    <property type="match status" value="1"/>
</dbReference>
<reference evidence="6 7" key="2">
    <citation type="submission" date="2018-11" db="EMBL/GenBank/DDBJ databases">
        <authorList>
            <consortium name="Pathogen Informatics"/>
        </authorList>
    </citation>
    <scope>NUCLEOTIDE SEQUENCE [LARGE SCALE GENOMIC DNA]</scope>
    <source>
        <strain evidence="6">Dakar</strain>
        <strain evidence="7">Dakar, Senegal</strain>
    </source>
</reference>
<dbReference type="InterPro" id="IPR029052">
    <property type="entry name" value="Metallo-depent_PP-like"/>
</dbReference>
<proteinExistence type="predicted"/>
<dbReference type="AlphaFoldDB" id="A0A183JNP3"/>
<reference evidence="8" key="1">
    <citation type="submission" date="2016-06" db="UniProtKB">
        <authorList>
            <consortium name="WormBaseParasite"/>
        </authorList>
    </citation>
    <scope>IDENTIFICATION</scope>
</reference>
<keyword evidence="2" id="KW-0812">Transmembrane</keyword>
<dbReference type="EMBL" id="UZAK01005646">
    <property type="protein sequence ID" value="VDO88176.1"/>
    <property type="molecule type" value="Genomic_DNA"/>
</dbReference>
<dbReference type="Proteomes" id="UP000279833">
    <property type="component" value="Unassembled WGS sequence"/>
</dbReference>
<dbReference type="STRING" id="6186.A0A183JNP3"/>
<evidence type="ECO:0000313" key="8">
    <source>
        <dbReference type="WBParaSite" id="SCUD_0000432901-mRNA-1"/>
    </source>
</evidence>
<dbReference type="InterPro" id="IPR033308">
    <property type="entry name" value="PGAP5/Cdc1/Ted1"/>
</dbReference>
<gene>
    <name evidence="6" type="ORF">SCUD_LOCUS4329</name>
</gene>
<evidence type="ECO:0000313" key="7">
    <source>
        <dbReference type="Proteomes" id="UP000279833"/>
    </source>
</evidence>
<dbReference type="SUPFAM" id="SSF56300">
    <property type="entry name" value="Metallo-dependent phosphatases"/>
    <property type="match status" value="1"/>
</dbReference>
<evidence type="ECO:0000256" key="3">
    <source>
        <dbReference type="ARBA" id="ARBA00022989"/>
    </source>
</evidence>
<organism evidence="8">
    <name type="scientific">Schistosoma curassoni</name>
    <dbReference type="NCBI Taxonomy" id="6186"/>
    <lineage>
        <taxon>Eukaryota</taxon>
        <taxon>Metazoa</taxon>
        <taxon>Spiralia</taxon>
        <taxon>Lophotrochozoa</taxon>
        <taxon>Platyhelminthes</taxon>
        <taxon>Trematoda</taxon>
        <taxon>Digenea</taxon>
        <taxon>Strigeidida</taxon>
        <taxon>Schistosomatoidea</taxon>
        <taxon>Schistosomatidae</taxon>
        <taxon>Schistosoma</taxon>
    </lineage>
</organism>